<feature type="domain" description="BART" evidence="11">
    <location>
        <begin position="4"/>
        <end position="120"/>
    </location>
</feature>
<dbReference type="VEuPathDB" id="TriTrypDB:TcCLB.509733.130"/>
<evidence type="ECO:0000313" key="13">
    <source>
        <dbReference type="Proteomes" id="UP000246078"/>
    </source>
</evidence>
<evidence type="ECO:0000256" key="9">
    <source>
        <dbReference type="ARBA" id="ARBA00031593"/>
    </source>
</evidence>
<evidence type="ECO:0000256" key="10">
    <source>
        <dbReference type="SAM" id="MobiDB-lite"/>
    </source>
</evidence>
<dbReference type="VEuPathDB" id="TriTrypDB:C3747_60g118"/>
<sequence length="430" mass="47768">MSDDSWIIESIVQFTRSPLWRTPIDNFVDDNCSMFSDDGEMKVEQTEVHLAFRKLADDLITSFVGELGVPLETVLAVVYKCVNGQSPMRQPAEQFLHNIFYMDDFCSFHKMMLRRNIQLDILAARALQRQQEGLPAQASVEEEAAMDEEEALRLAIKLSLQDEETARRMMKLEDMQIQEALALSIAAEEARVRREGETVNDGATGTAAEAGGVATGQDAKEKLSFLKEEKEQVIGKLEARALEVRKETMMRGINATQNVPPSSSDVSSAKSTPVVGDESKQQKEGPPALASAAEKLPVKAALPPCAPPGKGFGFKALPSIQPSFKQLESLVLQTVTPPPPQPAKRTDDTPKTALPPPTLEEMEERARHMREQREKILMQNKANREKELKDYSVSGGKTSVKPSGLRESEKQMTLELARRLREDIVHEATK</sequence>
<evidence type="ECO:0000256" key="7">
    <source>
        <dbReference type="ARBA" id="ARBA00023069"/>
    </source>
</evidence>
<organism evidence="12 13">
    <name type="scientific">Trypanosoma cruzi</name>
    <dbReference type="NCBI Taxonomy" id="5693"/>
    <lineage>
        <taxon>Eukaryota</taxon>
        <taxon>Discoba</taxon>
        <taxon>Euglenozoa</taxon>
        <taxon>Kinetoplastea</taxon>
        <taxon>Metakinetoplastina</taxon>
        <taxon>Trypanosomatida</taxon>
        <taxon>Trypanosomatidae</taxon>
        <taxon>Trypanosoma</taxon>
        <taxon>Schizotrypanum</taxon>
    </lineage>
</organism>
<feature type="region of interest" description="Disordered" evidence="10">
    <location>
        <begin position="253"/>
        <end position="290"/>
    </location>
</feature>
<dbReference type="AlphaFoldDB" id="A0A2V2WT12"/>
<dbReference type="PANTHER" id="PTHR21532:SF0">
    <property type="entry name" value="CILIA- AND FLAGELLA-ASSOCIATED PROTEIN 36"/>
    <property type="match status" value="1"/>
</dbReference>
<name>A0A2V2WT12_TRYCR</name>
<dbReference type="GO" id="GO:0097546">
    <property type="term" value="C:ciliary base"/>
    <property type="evidence" value="ECO:0007669"/>
    <property type="project" value="TreeGrafter"/>
</dbReference>
<dbReference type="VEuPathDB" id="TriTrypDB:TcCL_NonESM05618"/>
<proteinExistence type="inferred from homology"/>
<dbReference type="EMBL" id="PRFC01000060">
    <property type="protein sequence ID" value="PWV11385.1"/>
    <property type="molecule type" value="Genomic_DNA"/>
</dbReference>
<evidence type="ECO:0000256" key="6">
    <source>
        <dbReference type="ARBA" id="ARBA00023054"/>
    </source>
</evidence>
<dbReference type="InterPro" id="IPR003903">
    <property type="entry name" value="UIM_dom"/>
</dbReference>
<keyword evidence="8" id="KW-0966">Cell projection</keyword>
<evidence type="ECO:0000256" key="3">
    <source>
        <dbReference type="ARBA" id="ARBA00007460"/>
    </source>
</evidence>
<evidence type="ECO:0000256" key="8">
    <source>
        <dbReference type="ARBA" id="ARBA00023273"/>
    </source>
</evidence>
<dbReference type="Pfam" id="PF11527">
    <property type="entry name" value="ARL2_Bind_BART"/>
    <property type="match status" value="1"/>
</dbReference>
<gene>
    <name evidence="12" type="ORF">C3747_60g118</name>
</gene>
<dbReference type="VEuPathDB" id="TriTrypDB:ECC02_001881"/>
<dbReference type="GO" id="GO:0005930">
    <property type="term" value="C:axoneme"/>
    <property type="evidence" value="ECO:0007669"/>
    <property type="project" value="TreeGrafter"/>
</dbReference>
<dbReference type="InterPro" id="IPR042541">
    <property type="entry name" value="BART_sf"/>
</dbReference>
<keyword evidence="6" id="KW-0175">Coiled coil</keyword>
<comment type="similarity">
    <text evidence="3">Belongs to the CFAP36 family.</text>
</comment>
<evidence type="ECO:0000256" key="5">
    <source>
        <dbReference type="ARBA" id="ARBA00022490"/>
    </source>
</evidence>
<dbReference type="VEuPathDB" id="TriTrypDB:BCY84_10853"/>
<dbReference type="VEuPathDB" id="TriTrypDB:TCSYLVIO_004918"/>
<dbReference type="InterPro" id="IPR023379">
    <property type="entry name" value="BART_dom"/>
</dbReference>
<dbReference type="VEuPathDB" id="TriTrypDB:C4B63_48g163"/>
<accession>A0A2V2WT12</accession>
<dbReference type="VEuPathDB" id="TriTrypDB:TcG_04796"/>
<comment type="subcellular location">
    <subcellularLocation>
        <location evidence="1">Cell projection</location>
        <location evidence="1">Cilium</location>
    </subcellularLocation>
    <subcellularLocation>
        <location evidence="2">Cytoplasm</location>
    </subcellularLocation>
</comment>
<dbReference type="PROSITE" id="PS50330">
    <property type="entry name" value="UIM"/>
    <property type="match status" value="1"/>
</dbReference>
<evidence type="ECO:0000259" key="11">
    <source>
        <dbReference type="Pfam" id="PF11527"/>
    </source>
</evidence>
<evidence type="ECO:0000256" key="2">
    <source>
        <dbReference type="ARBA" id="ARBA00004496"/>
    </source>
</evidence>
<feature type="compositionally biased region" description="Basic and acidic residues" evidence="10">
    <location>
        <begin position="364"/>
        <end position="390"/>
    </location>
</feature>
<dbReference type="InterPro" id="IPR038888">
    <property type="entry name" value="CFAP36"/>
</dbReference>
<feature type="compositionally biased region" description="Low complexity" evidence="10">
    <location>
        <begin position="202"/>
        <end position="215"/>
    </location>
</feature>
<feature type="region of interest" description="Disordered" evidence="10">
    <location>
        <begin position="334"/>
        <end position="410"/>
    </location>
</feature>
<reference evidence="12 13" key="1">
    <citation type="journal article" date="2018" name="Microb. Genom.">
        <title>Expanding an expanded genome: long-read sequencing of Trypanosoma cruzi.</title>
        <authorList>
            <person name="Berna L."/>
            <person name="Rodriguez M."/>
            <person name="Chiribao M.L."/>
            <person name="Parodi-Talice A."/>
            <person name="Pita S."/>
            <person name="Rijo G."/>
            <person name="Alvarez-Valin F."/>
            <person name="Robello C."/>
        </authorList>
    </citation>
    <scope>NUCLEOTIDE SEQUENCE [LARGE SCALE GENOMIC DNA]</scope>
    <source>
        <strain evidence="12 13">TCC</strain>
    </source>
</reference>
<dbReference type="PANTHER" id="PTHR21532">
    <property type="entry name" value="PHOSPHODIESTERASE HL"/>
    <property type="match status" value="1"/>
</dbReference>
<feature type="compositionally biased region" description="Low complexity" evidence="10">
    <location>
        <begin position="259"/>
        <end position="274"/>
    </location>
</feature>
<dbReference type="VEuPathDB" id="TriTrypDB:TCDM_03229"/>
<dbReference type="VEuPathDB" id="TriTrypDB:Tc_MARK_3664"/>
<evidence type="ECO:0000256" key="1">
    <source>
        <dbReference type="ARBA" id="ARBA00004138"/>
    </source>
</evidence>
<evidence type="ECO:0000256" key="4">
    <source>
        <dbReference type="ARBA" id="ARBA00021815"/>
    </source>
</evidence>
<evidence type="ECO:0000313" key="12">
    <source>
        <dbReference type="EMBL" id="PWV11385.1"/>
    </source>
</evidence>
<comment type="caution">
    <text evidence="12">The sequence shown here is derived from an EMBL/GenBank/DDBJ whole genome shotgun (WGS) entry which is preliminary data.</text>
</comment>
<keyword evidence="7" id="KW-0969">Cilium</keyword>
<keyword evidence="5" id="KW-0963">Cytoplasm</keyword>
<feature type="region of interest" description="Disordered" evidence="10">
    <location>
        <begin position="196"/>
        <end position="215"/>
    </location>
</feature>
<protein>
    <recommendedName>
        <fullName evidence="4">Cilia- and flagella-associated protein 36</fullName>
    </recommendedName>
    <alternativeName>
        <fullName evidence="9">Coiled-coil domain-containing protein 104</fullName>
    </alternativeName>
</protein>
<dbReference type="Gene3D" id="1.20.1520.10">
    <property type="entry name" value="ADP-ribosylation factor-like 2-binding protein, domain"/>
    <property type="match status" value="1"/>
</dbReference>
<dbReference type="Proteomes" id="UP000246078">
    <property type="component" value="Unassembled WGS sequence"/>
</dbReference>
<dbReference type="VEuPathDB" id="TriTrypDB:TcBrA4_0016400"/>